<name>A0ABR2ADY4_9ROSI</name>
<gene>
    <name evidence="1" type="ORF">V6N11_014433</name>
</gene>
<organism evidence="1 2">
    <name type="scientific">Hibiscus sabdariffa</name>
    <name type="common">roselle</name>
    <dbReference type="NCBI Taxonomy" id="183260"/>
    <lineage>
        <taxon>Eukaryota</taxon>
        <taxon>Viridiplantae</taxon>
        <taxon>Streptophyta</taxon>
        <taxon>Embryophyta</taxon>
        <taxon>Tracheophyta</taxon>
        <taxon>Spermatophyta</taxon>
        <taxon>Magnoliopsida</taxon>
        <taxon>eudicotyledons</taxon>
        <taxon>Gunneridae</taxon>
        <taxon>Pentapetalae</taxon>
        <taxon>rosids</taxon>
        <taxon>malvids</taxon>
        <taxon>Malvales</taxon>
        <taxon>Malvaceae</taxon>
        <taxon>Malvoideae</taxon>
        <taxon>Hibiscus</taxon>
    </lineage>
</organism>
<evidence type="ECO:0000313" key="2">
    <source>
        <dbReference type="Proteomes" id="UP001396334"/>
    </source>
</evidence>
<keyword evidence="2" id="KW-1185">Reference proteome</keyword>
<accession>A0ABR2ADY4</accession>
<comment type="caution">
    <text evidence="1">The sequence shown here is derived from an EMBL/GenBank/DDBJ whole genome shotgun (WGS) entry which is preliminary data.</text>
</comment>
<dbReference type="PANTHER" id="PTHR33318">
    <property type="entry name" value="ASPARTYL/GLUTAMYL-TRNA(ASN/GLN) AMIDOTRANSFERASE SUBUNIT"/>
    <property type="match status" value="1"/>
</dbReference>
<dbReference type="PANTHER" id="PTHR33318:SF7">
    <property type="entry name" value="PROTEIN JASON"/>
    <property type="match status" value="1"/>
</dbReference>
<dbReference type="Proteomes" id="UP001396334">
    <property type="component" value="Unassembled WGS sequence"/>
</dbReference>
<dbReference type="InterPro" id="IPR039300">
    <property type="entry name" value="JASON"/>
</dbReference>
<dbReference type="EMBL" id="JBBPBN010000261">
    <property type="protein sequence ID" value="KAK8491354.1"/>
    <property type="molecule type" value="Genomic_DNA"/>
</dbReference>
<proteinExistence type="predicted"/>
<reference evidence="1 2" key="1">
    <citation type="journal article" date="2024" name="G3 (Bethesda)">
        <title>Genome assembly of Hibiscus sabdariffa L. provides insights into metabolisms of medicinal natural products.</title>
        <authorList>
            <person name="Kim T."/>
        </authorList>
    </citation>
    <scope>NUCLEOTIDE SEQUENCE [LARGE SCALE GENOMIC DNA]</scope>
    <source>
        <strain evidence="1">TK-2024</strain>
        <tissue evidence="1">Old leaves</tissue>
    </source>
</reference>
<sequence length="161" mass="18237">MPCTEVNFVSFSSNGILGELKESPKRPEEATPKSTSTKIPPGKTLVDRPIIGMIVAHWNEDESSSISPKSWDGNRIPNSTNKYNEGEDQMRKGLRWIPRHPEMRKGVLSDEMLRGVKNKSRSEDSRIGQPFELLLNPWADKRQPGETTQDQKVSWCATPFE</sequence>
<evidence type="ECO:0000313" key="1">
    <source>
        <dbReference type="EMBL" id="KAK8491354.1"/>
    </source>
</evidence>
<protein>
    <submittedName>
        <fullName evidence="1">Uncharacterized protein</fullName>
    </submittedName>
</protein>